<name>A0A194X9A6_MOLSC</name>
<accession>A0A194X9A6</accession>
<dbReference type="KEGG" id="psco:LY89DRAFT_561096"/>
<proteinExistence type="predicted"/>
<evidence type="ECO:0000256" key="1">
    <source>
        <dbReference type="SAM" id="SignalP"/>
    </source>
</evidence>
<feature type="chain" id="PRO_5008267982" evidence="1">
    <location>
        <begin position="17"/>
        <end position="167"/>
    </location>
</feature>
<keyword evidence="3" id="KW-1185">Reference proteome</keyword>
<feature type="non-terminal residue" evidence="2">
    <location>
        <position position="1"/>
    </location>
</feature>
<organism evidence="2 3">
    <name type="scientific">Mollisia scopiformis</name>
    <name type="common">Conifer needle endophyte fungus</name>
    <name type="synonym">Phialocephala scopiformis</name>
    <dbReference type="NCBI Taxonomy" id="149040"/>
    <lineage>
        <taxon>Eukaryota</taxon>
        <taxon>Fungi</taxon>
        <taxon>Dikarya</taxon>
        <taxon>Ascomycota</taxon>
        <taxon>Pezizomycotina</taxon>
        <taxon>Leotiomycetes</taxon>
        <taxon>Helotiales</taxon>
        <taxon>Mollisiaceae</taxon>
        <taxon>Mollisia</taxon>
    </lineage>
</organism>
<reference evidence="2 3" key="1">
    <citation type="submission" date="2015-10" db="EMBL/GenBank/DDBJ databases">
        <title>Full genome of DAOMC 229536 Phialocephala scopiformis, a fungal endophyte of spruce producing the potent anti-insectan compound rugulosin.</title>
        <authorList>
            <consortium name="DOE Joint Genome Institute"/>
            <person name="Walker A.K."/>
            <person name="Frasz S.L."/>
            <person name="Seifert K.A."/>
            <person name="Miller J.D."/>
            <person name="Mondo S.J."/>
            <person name="Labutti K."/>
            <person name="Lipzen A."/>
            <person name="Dockter R."/>
            <person name="Kennedy M."/>
            <person name="Grigoriev I.V."/>
            <person name="Spatafora J.W."/>
        </authorList>
    </citation>
    <scope>NUCLEOTIDE SEQUENCE [LARGE SCALE GENOMIC DNA]</scope>
    <source>
        <strain evidence="2 3">CBS 120377</strain>
    </source>
</reference>
<dbReference type="InParanoid" id="A0A194X9A6"/>
<dbReference type="EMBL" id="KQ947415">
    <property type="protein sequence ID" value="KUJ16704.1"/>
    <property type="molecule type" value="Genomic_DNA"/>
</dbReference>
<dbReference type="Proteomes" id="UP000070700">
    <property type="component" value="Unassembled WGS sequence"/>
</dbReference>
<dbReference type="PANTHER" id="PTHR38116">
    <property type="entry name" value="CHROMOSOME 7, WHOLE GENOME SHOTGUN SEQUENCE"/>
    <property type="match status" value="1"/>
</dbReference>
<sequence length="167" mass="19326">VDQKLLTLLHFNLVRALTELVLILRLDPDKMNDDIESPWIEGSDLAVENLPETMRPTRLQREIPHHPEADMFPFPEYRDNLILAGKEVDDVELCMDILYGVDPEEIRGSASGRTGLIVWDDPWLQTSWEVEEGFARKWKRLVGNCGSLINSTNYWRRSRGEKPLLLD</sequence>
<feature type="non-terminal residue" evidence="2">
    <location>
        <position position="167"/>
    </location>
</feature>
<dbReference type="AlphaFoldDB" id="A0A194X9A6"/>
<protein>
    <submittedName>
        <fullName evidence="2">Uncharacterized protein</fullName>
    </submittedName>
</protein>
<dbReference type="GeneID" id="28818179"/>
<dbReference type="PANTHER" id="PTHR38116:SF1">
    <property type="entry name" value="BZIP DOMAIN-CONTAINING PROTEIN"/>
    <property type="match status" value="1"/>
</dbReference>
<evidence type="ECO:0000313" key="3">
    <source>
        <dbReference type="Proteomes" id="UP000070700"/>
    </source>
</evidence>
<feature type="signal peptide" evidence="1">
    <location>
        <begin position="1"/>
        <end position="16"/>
    </location>
</feature>
<dbReference type="Pfam" id="PF11905">
    <property type="entry name" value="DUF3425"/>
    <property type="match status" value="1"/>
</dbReference>
<keyword evidence="1" id="KW-0732">Signal</keyword>
<dbReference type="OrthoDB" id="5973539at2759"/>
<dbReference type="RefSeq" id="XP_018071059.1">
    <property type="nucleotide sequence ID" value="XM_018208453.1"/>
</dbReference>
<gene>
    <name evidence="2" type="ORF">LY89DRAFT_561096</name>
</gene>
<evidence type="ECO:0000313" key="2">
    <source>
        <dbReference type="EMBL" id="KUJ16704.1"/>
    </source>
</evidence>
<dbReference type="InterPro" id="IPR021833">
    <property type="entry name" value="DUF3425"/>
</dbReference>